<dbReference type="RefSeq" id="WP_343772493.1">
    <property type="nucleotide sequence ID" value="NZ_BAAADV010000001.1"/>
</dbReference>
<name>A0AAV3T704_9EURY</name>
<organism evidence="2 3">
    <name type="scientific">Natronoarchaeum mannanilyticum</name>
    <dbReference type="NCBI Taxonomy" id="926360"/>
    <lineage>
        <taxon>Archaea</taxon>
        <taxon>Methanobacteriati</taxon>
        <taxon>Methanobacteriota</taxon>
        <taxon>Stenosarchaea group</taxon>
        <taxon>Halobacteria</taxon>
        <taxon>Halobacteriales</taxon>
        <taxon>Natronoarchaeaceae</taxon>
    </lineage>
</organism>
<feature type="transmembrane region" description="Helical" evidence="1">
    <location>
        <begin position="176"/>
        <end position="204"/>
    </location>
</feature>
<feature type="transmembrane region" description="Helical" evidence="1">
    <location>
        <begin position="344"/>
        <end position="363"/>
    </location>
</feature>
<evidence type="ECO:0000313" key="2">
    <source>
        <dbReference type="EMBL" id="GAA0664769.1"/>
    </source>
</evidence>
<keyword evidence="1" id="KW-1133">Transmembrane helix</keyword>
<feature type="transmembrane region" description="Helical" evidence="1">
    <location>
        <begin position="216"/>
        <end position="233"/>
    </location>
</feature>
<comment type="caution">
    <text evidence="2">The sequence shown here is derived from an EMBL/GenBank/DDBJ whole genome shotgun (WGS) entry which is preliminary data.</text>
</comment>
<proteinExistence type="predicted"/>
<protein>
    <recommendedName>
        <fullName evidence="4">ABC-2 type transport system permease protein</fullName>
    </recommendedName>
</protein>
<feature type="transmembrane region" description="Helical" evidence="1">
    <location>
        <begin position="96"/>
        <end position="117"/>
    </location>
</feature>
<sequence length="559" mass="56700">MSGRLRESPGTIDRLRDAARIARVETVRHYRRQREHSWRAFSELFLVVVAAFVVVGQVPGAEGWSYPDPGAYYYAAAIAAGGGGTTAATGQDAAVAAVRGFAGIAFVLVALVTMLWTVKGQGWRERDDGLLATIPIGTIVVGDALAKMIKAGRFLSLAIGGGAVAFAAGSGRPLGIIGFVLAAAGLIATATACGYVAGLGALVALRRSTFVREHKLLVGSPLVALYFGLFVGSRQAGALLGEWPIAWHADVALASIGGGDPRLATAALVGTPLALAGLWAVATTLARLAWLADPSKAPAVDTEADPARSGMFGPLDRVLSATCSRPTRAVTRALWLRVRRRPQALLYVLLPLVVLISVGYEFARAVPGALPALVAVYGAGAVGAGATLNPLGNEGRGLPATLTTPGSARHVVRGYLVSAALPGGALVAALTVGVAARTTGSAVVAASAGLFAAALAVCLPAVAIGVGTLLPEFDAIRPAENAGVTVPHVYAVVAYSGTIGIVGTPVLAGLYLAGEGATEMPVGVVVTAGAMATLLVAGALAGPSYRRAVRTFETYLVGE</sequence>
<accession>A0AAV3T704</accession>
<feature type="transmembrane region" description="Helical" evidence="1">
    <location>
        <begin position="129"/>
        <end position="146"/>
    </location>
</feature>
<feature type="transmembrane region" description="Helical" evidence="1">
    <location>
        <begin position="71"/>
        <end position="89"/>
    </location>
</feature>
<feature type="transmembrane region" description="Helical" evidence="1">
    <location>
        <begin position="520"/>
        <end position="541"/>
    </location>
</feature>
<evidence type="ECO:0008006" key="4">
    <source>
        <dbReference type="Google" id="ProtNLM"/>
    </source>
</evidence>
<gene>
    <name evidence="2" type="ORF">GCM10009020_07120</name>
</gene>
<feature type="transmembrane region" description="Helical" evidence="1">
    <location>
        <begin position="412"/>
        <end position="436"/>
    </location>
</feature>
<feature type="transmembrane region" description="Helical" evidence="1">
    <location>
        <begin position="369"/>
        <end position="391"/>
    </location>
</feature>
<feature type="transmembrane region" description="Helical" evidence="1">
    <location>
        <begin position="490"/>
        <end position="514"/>
    </location>
</feature>
<feature type="transmembrane region" description="Helical" evidence="1">
    <location>
        <begin position="263"/>
        <end position="286"/>
    </location>
</feature>
<dbReference type="AlphaFoldDB" id="A0AAV3T704"/>
<reference evidence="2 3" key="1">
    <citation type="journal article" date="2019" name="Int. J. Syst. Evol. Microbiol.">
        <title>The Global Catalogue of Microorganisms (GCM) 10K type strain sequencing project: providing services to taxonomists for standard genome sequencing and annotation.</title>
        <authorList>
            <consortium name="The Broad Institute Genomics Platform"/>
            <consortium name="The Broad Institute Genome Sequencing Center for Infectious Disease"/>
            <person name="Wu L."/>
            <person name="Ma J."/>
        </authorList>
    </citation>
    <scope>NUCLEOTIDE SEQUENCE [LARGE SCALE GENOMIC DNA]</scope>
    <source>
        <strain evidence="2 3">JCM 16328</strain>
    </source>
</reference>
<feature type="transmembrane region" description="Helical" evidence="1">
    <location>
        <begin position="442"/>
        <end position="470"/>
    </location>
</feature>
<keyword evidence="1" id="KW-0472">Membrane</keyword>
<evidence type="ECO:0000313" key="3">
    <source>
        <dbReference type="Proteomes" id="UP001500420"/>
    </source>
</evidence>
<evidence type="ECO:0000256" key="1">
    <source>
        <dbReference type="SAM" id="Phobius"/>
    </source>
</evidence>
<dbReference type="EMBL" id="BAAADV010000001">
    <property type="protein sequence ID" value="GAA0664769.1"/>
    <property type="molecule type" value="Genomic_DNA"/>
</dbReference>
<dbReference type="Proteomes" id="UP001500420">
    <property type="component" value="Unassembled WGS sequence"/>
</dbReference>
<feature type="transmembrane region" description="Helical" evidence="1">
    <location>
        <begin position="40"/>
        <end position="59"/>
    </location>
</feature>
<feature type="transmembrane region" description="Helical" evidence="1">
    <location>
        <begin position="153"/>
        <end position="170"/>
    </location>
</feature>
<keyword evidence="3" id="KW-1185">Reference proteome</keyword>
<keyword evidence="1" id="KW-0812">Transmembrane</keyword>